<keyword evidence="1" id="KW-0732">Signal</keyword>
<name>L7LV07_RHIPC</name>
<evidence type="ECO:0008006" key="3">
    <source>
        <dbReference type="Google" id="ProtNLM"/>
    </source>
</evidence>
<evidence type="ECO:0000313" key="2">
    <source>
        <dbReference type="EMBL" id="JAA55625.1"/>
    </source>
</evidence>
<organism evidence="2">
    <name type="scientific">Rhipicephalus pulchellus</name>
    <name type="common">Yellow backed tick</name>
    <name type="synonym">Dermacentor pulchellus</name>
    <dbReference type="NCBI Taxonomy" id="72859"/>
    <lineage>
        <taxon>Eukaryota</taxon>
        <taxon>Metazoa</taxon>
        <taxon>Ecdysozoa</taxon>
        <taxon>Arthropoda</taxon>
        <taxon>Chelicerata</taxon>
        <taxon>Arachnida</taxon>
        <taxon>Acari</taxon>
        <taxon>Parasitiformes</taxon>
        <taxon>Ixodida</taxon>
        <taxon>Ixodoidea</taxon>
        <taxon>Ixodidae</taxon>
        <taxon>Rhipicephalinae</taxon>
        <taxon>Rhipicephalus</taxon>
        <taxon>Rhipicephalus</taxon>
    </lineage>
</organism>
<reference evidence="2" key="2">
    <citation type="journal article" date="2015" name="J. Proteomics">
        <title>Sexual differences in the sialomes of the zebra tick, Rhipicephalus pulchellus.</title>
        <authorList>
            <person name="Tan A.W."/>
            <person name="Francischetti I.M."/>
            <person name="Slovak M."/>
            <person name="Kini R.M."/>
            <person name="Ribeiro J.M."/>
        </authorList>
    </citation>
    <scope>NUCLEOTIDE SEQUENCE</scope>
    <source>
        <tissue evidence="2">Salivary gland</tissue>
    </source>
</reference>
<dbReference type="AlphaFoldDB" id="L7LV07"/>
<feature type="signal peptide" evidence="1">
    <location>
        <begin position="1"/>
        <end position="19"/>
    </location>
</feature>
<reference evidence="2" key="1">
    <citation type="submission" date="2012-11" db="EMBL/GenBank/DDBJ databases">
        <authorList>
            <person name="Lucero-Rivera Y.E."/>
            <person name="Tovar-Ramirez D."/>
        </authorList>
    </citation>
    <scope>NUCLEOTIDE SEQUENCE</scope>
    <source>
        <tissue evidence="2">Salivary gland</tissue>
    </source>
</reference>
<evidence type="ECO:0000256" key="1">
    <source>
        <dbReference type="SAM" id="SignalP"/>
    </source>
</evidence>
<proteinExistence type="evidence at transcript level"/>
<dbReference type="EMBL" id="GACK01009409">
    <property type="protein sequence ID" value="JAA55625.1"/>
    <property type="molecule type" value="mRNA"/>
</dbReference>
<protein>
    <recommendedName>
        <fullName evidence="3">Secreted protein</fullName>
    </recommendedName>
</protein>
<accession>L7LV07</accession>
<feature type="chain" id="PRO_5003980625" description="Secreted protein" evidence="1">
    <location>
        <begin position="20"/>
        <end position="116"/>
    </location>
</feature>
<sequence>MSVRIFVCQCAAAFFGAAAESAFSKAAVVQSRVPPFVLCGGMCPFHVSCTCKCDACWNTNWPPLFGLGQRVWHTCKATICATAIPFGAALELPGGKEACGIFENGDHGVPFSFGVV</sequence>